<name>A0A2S5B3K4_9BASI</name>
<feature type="compositionally biased region" description="Acidic residues" evidence="1">
    <location>
        <begin position="183"/>
        <end position="198"/>
    </location>
</feature>
<accession>A0A2S5B3K4</accession>
<proteinExistence type="predicted"/>
<dbReference type="PROSITE" id="PS51221">
    <property type="entry name" value="TTL"/>
    <property type="match status" value="1"/>
</dbReference>
<feature type="region of interest" description="Disordered" evidence="1">
    <location>
        <begin position="179"/>
        <end position="213"/>
    </location>
</feature>
<dbReference type="GO" id="GO:0000932">
    <property type="term" value="C:P-body"/>
    <property type="evidence" value="ECO:0007669"/>
    <property type="project" value="TreeGrafter"/>
</dbReference>
<dbReference type="Gene3D" id="3.30.470.20">
    <property type="entry name" value="ATP-grasp fold, B domain"/>
    <property type="match status" value="1"/>
</dbReference>
<evidence type="ECO:0000313" key="3">
    <source>
        <dbReference type="Proteomes" id="UP000237144"/>
    </source>
</evidence>
<comment type="caution">
    <text evidence="2">The sequence shown here is derived from an EMBL/GenBank/DDBJ whole genome shotgun (WGS) entry which is preliminary data.</text>
</comment>
<evidence type="ECO:0008006" key="4">
    <source>
        <dbReference type="Google" id="ProtNLM"/>
    </source>
</evidence>
<dbReference type="PANTHER" id="PTHR47551:SF1">
    <property type="entry name" value="TUBULIN--TYROSINE LIGASE PBY1-RELATED"/>
    <property type="match status" value="1"/>
</dbReference>
<dbReference type="OrthoDB" id="202825at2759"/>
<protein>
    <recommendedName>
        <fullName evidence="4">Tubulin-tyrosine ligase</fullName>
    </recommendedName>
</protein>
<dbReference type="PANTHER" id="PTHR47551">
    <property type="entry name" value="TUBULIN--TYROSINE LIGASE PBY1-RELATED"/>
    <property type="match status" value="1"/>
</dbReference>
<reference evidence="2 3" key="1">
    <citation type="journal article" date="2018" name="Front. Microbiol.">
        <title>Prospects for Fungal Bioremediation of Acidic Radioactive Waste Sites: Characterization and Genome Sequence of Rhodotorula taiwanensis MD1149.</title>
        <authorList>
            <person name="Tkavc R."/>
            <person name="Matrosova V.Y."/>
            <person name="Grichenko O.E."/>
            <person name="Gostincar C."/>
            <person name="Volpe R.P."/>
            <person name="Klimenkova P."/>
            <person name="Gaidamakova E.K."/>
            <person name="Zhou C.E."/>
            <person name="Stewart B.J."/>
            <person name="Lyman M.G."/>
            <person name="Malfatti S.A."/>
            <person name="Rubinfeld B."/>
            <person name="Courtot M."/>
            <person name="Singh J."/>
            <person name="Dalgard C.L."/>
            <person name="Hamilton T."/>
            <person name="Frey K.G."/>
            <person name="Gunde-Cimerman N."/>
            <person name="Dugan L."/>
            <person name="Daly M.J."/>
        </authorList>
    </citation>
    <scope>NUCLEOTIDE SEQUENCE [LARGE SCALE GENOMIC DNA]</scope>
    <source>
        <strain evidence="2 3">MD1149</strain>
    </source>
</reference>
<dbReference type="SUPFAM" id="SSF56059">
    <property type="entry name" value="Glutathione synthetase ATP-binding domain-like"/>
    <property type="match status" value="1"/>
</dbReference>
<dbReference type="InterPro" id="IPR027746">
    <property type="entry name" value="TTL"/>
</dbReference>
<dbReference type="EMBL" id="PJQD01000085">
    <property type="protein sequence ID" value="POY71359.1"/>
    <property type="molecule type" value="Genomic_DNA"/>
</dbReference>
<organism evidence="2 3">
    <name type="scientific">Rhodotorula taiwanensis</name>
    <dbReference type="NCBI Taxonomy" id="741276"/>
    <lineage>
        <taxon>Eukaryota</taxon>
        <taxon>Fungi</taxon>
        <taxon>Dikarya</taxon>
        <taxon>Basidiomycota</taxon>
        <taxon>Pucciniomycotina</taxon>
        <taxon>Microbotryomycetes</taxon>
        <taxon>Sporidiobolales</taxon>
        <taxon>Sporidiobolaceae</taxon>
        <taxon>Rhodotorula</taxon>
    </lineage>
</organism>
<sequence length="479" mass="52717">MTTATDGKRARTALIAYPPSQAYVVDSLRRAFKAKLADWTIVSTRDQLADGAKPDLQWSDYDEIDWDWVMDERTLVNSYAIRKALIRKSNLAHTIALHLAKNPESPLRRAAPQTFHFTCSFADELDELLMDDLYEVEQSFTEAENGGEGKWWILKAALADKGNGIRLFSTRDTLEEIFREFEPESDDEEEDEDDDEEEGHGSGANGTSIRASPEAGRAAMFGADTRVDATQLREWVIQEYVSNPLLLDPSESSDEHGTKFHLRVYVVAVGGVTVYVHHPYLALFASSAYSLPSETASETGQFDLSAHLTNTCLQTTVLGQDAPRISVSTLQSMAGKVVLGGPSKGEKLGEERIRQIETRVCEAVGEIFKAAAGAGSSFQPLPNAFEIFGVDLLVSDTFEVSLLEINACPDFGQTGEELQEVIDQLFAHTIDVAVRPFFSAAGDGAASDKEALEDSFERLEVGGSRGLKEVMRLQVRKAF</sequence>
<keyword evidence="3" id="KW-1185">Reference proteome</keyword>
<evidence type="ECO:0000313" key="2">
    <source>
        <dbReference type="EMBL" id="POY71359.1"/>
    </source>
</evidence>
<gene>
    <name evidence="2" type="ORF">BMF94_5671</name>
</gene>
<dbReference type="AlphaFoldDB" id="A0A2S5B3K4"/>
<dbReference type="InterPro" id="IPR004344">
    <property type="entry name" value="TTL/TTLL_fam"/>
</dbReference>
<dbReference type="Pfam" id="PF03133">
    <property type="entry name" value="TTL"/>
    <property type="match status" value="1"/>
</dbReference>
<dbReference type="STRING" id="741276.A0A2S5B3K4"/>
<dbReference type="Proteomes" id="UP000237144">
    <property type="component" value="Unassembled WGS sequence"/>
</dbReference>
<evidence type="ECO:0000256" key="1">
    <source>
        <dbReference type="SAM" id="MobiDB-lite"/>
    </source>
</evidence>